<evidence type="ECO:0000313" key="10">
    <source>
        <dbReference type="EMBL" id="APW36766.1"/>
    </source>
</evidence>
<dbReference type="AlphaFoldDB" id="A0A1P8JSP0"/>
<keyword evidence="6 8" id="KW-1133">Transmembrane helix</keyword>
<keyword evidence="3" id="KW-0328">Glycosyltransferase</keyword>
<evidence type="ECO:0000256" key="7">
    <source>
        <dbReference type="ARBA" id="ARBA00023136"/>
    </source>
</evidence>
<feature type="transmembrane region" description="Helical" evidence="8">
    <location>
        <begin position="334"/>
        <end position="353"/>
    </location>
</feature>
<feature type="transmembrane region" description="Helical" evidence="8">
    <location>
        <begin position="128"/>
        <end position="148"/>
    </location>
</feature>
<dbReference type="PANTHER" id="PTHR33908">
    <property type="entry name" value="MANNOSYLTRANSFERASE YKCB-RELATED"/>
    <property type="match status" value="1"/>
</dbReference>
<dbReference type="InterPro" id="IPR050297">
    <property type="entry name" value="LipidA_mod_glycosyltrf_83"/>
</dbReference>
<sequence length="513" mass="56391">MKGRPRFDAPTVIALLALSAFAAFIFLSSPRNGDFWWFDSSRHAMNGVFIRDFILEGGLRHPIEYAKAYYEKYPGINIGFYPPFLYVTAAPFYALLGASHDVAQLVIGLYALGAGVCIYLICLRAMDGLTALAIAICVLASPGVLLWARQVQPDVPAAALLLATAYSLIRHLQGGRRAWLFATALCLGLAMLTRVQTVFAVPAVLFFVFGPRYEGRPALRIRLTALAIGSLVALPAVLMAAYFSQMNQSLVVQMAGRPAFLSWQNWFWYFNVLPRQIGWPAVVFVLAGIGAGCMVSLRRGMPVPMRVVLAMLCCSWLFFTVVSNKEPRFNLPSLPLLFILAAMGLFAVLPRLARVSSVLLAGWLVFQAAVAGPAPVVTGFKEAALLAQALTPPGANVLVSARRDGSFIFNMRTLGERRDIGVRRADKLFVEMRIMREMGIKDMNMSAQDILAVLDHEKIAVVVSQAGYLDDQPSMRNFHRLLEAGAPFEKVQTIPMTGDIPPGETELVVYRRK</sequence>
<dbReference type="OrthoDB" id="7375208at2"/>
<feature type="transmembrane region" description="Helical" evidence="8">
    <location>
        <begin position="221"/>
        <end position="243"/>
    </location>
</feature>
<feature type="transmembrane region" description="Helical" evidence="8">
    <location>
        <begin position="78"/>
        <end position="96"/>
    </location>
</feature>
<dbReference type="GO" id="GO:0016763">
    <property type="term" value="F:pentosyltransferase activity"/>
    <property type="evidence" value="ECO:0007669"/>
    <property type="project" value="TreeGrafter"/>
</dbReference>
<evidence type="ECO:0000256" key="5">
    <source>
        <dbReference type="ARBA" id="ARBA00022692"/>
    </source>
</evidence>
<organism evidence="10 11">
    <name type="scientific">Rhodoferax koreensis</name>
    <dbReference type="NCBI Taxonomy" id="1842727"/>
    <lineage>
        <taxon>Bacteria</taxon>
        <taxon>Pseudomonadati</taxon>
        <taxon>Pseudomonadota</taxon>
        <taxon>Betaproteobacteria</taxon>
        <taxon>Burkholderiales</taxon>
        <taxon>Comamonadaceae</taxon>
        <taxon>Rhodoferax</taxon>
    </lineage>
</organism>
<proteinExistence type="predicted"/>
<keyword evidence="5 8" id="KW-0812">Transmembrane</keyword>
<feature type="transmembrane region" description="Helical" evidence="8">
    <location>
        <begin position="12"/>
        <end position="29"/>
    </location>
</feature>
<evidence type="ECO:0000256" key="1">
    <source>
        <dbReference type="ARBA" id="ARBA00004651"/>
    </source>
</evidence>
<keyword evidence="7 8" id="KW-0472">Membrane</keyword>
<dbReference type="InterPro" id="IPR038731">
    <property type="entry name" value="RgtA/B/C-like"/>
</dbReference>
<protein>
    <recommendedName>
        <fullName evidence="9">Glycosyltransferase RgtA/B/C/D-like domain-containing protein</fullName>
    </recommendedName>
</protein>
<feature type="transmembrane region" description="Helical" evidence="8">
    <location>
        <begin position="155"/>
        <end position="172"/>
    </location>
</feature>
<keyword evidence="2" id="KW-1003">Cell membrane</keyword>
<dbReference type="GO" id="GO:0009103">
    <property type="term" value="P:lipopolysaccharide biosynthetic process"/>
    <property type="evidence" value="ECO:0007669"/>
    <property type="project" value="UniProtKB-ARBA"/>
</dbReference>
<dbReference type="Proteomes" id="UP000186609">
    <property type="component" value="Chromosome"/>
</dbReference>
<dbReference type="RefSeq" id="WP_076197548.1">
    <property type="nucleotide sequence ID" value="NZ_CP019236.1"/>
</dbReference>
<feature type="transmembrane region" description="Helical" evidence="8">
    <location>
        <begin position="178"/>
        <end position="209"/>
    </location>
</feature>
<keyword evidence="4" id="KW-0808">Transferase</keyword>
<name>A0A1P8JSP0_9BURK</name>
<feature type="transmembrane region" description="Helical" evidence="8">
    <location>
        <begin position="103"/>
        <end position="122"/>
    </location>
</feature>
<feature type="transmembrane region" description="Helical" evidence="8">
    <location>
        <begin position="304"/>
        <end position="322"/>
    </location>
</feature>
<evidence type="ECO:0000256" key="8">
    <source>
        <dbReference type="SAM" id="Phobius"/>
    </source>
</evidence>
<feature type="domain" description="Glycosyltransferase RgtA/B/C/D-like" evidence="9">
    <location>
        <begin position="82"/>
        <end position="237"/>
    </location>
</feature>
<reference evidence="10 11" key="1">
    <citation type="submission" date="2017-01" db="EMBL/GenBank/DDBJ databases">
        <authorList>
            <person name="Mah S.A."/>
            <person name="Swanson W.J."/>
            <person name="Moy G.W."/>
            <person name="Vacquier V.D."/>
        </authorList>
    </citation>
    <scope>NUCLEOTIDE SEQUENCE [LARGE SCALE GENOMIC DNA]</scope>
    <source>
        <strain evidence="10 11">DCY110</strain>
    </source>
</reference>
<evidence type="ECO:0000313" key="11">
    <source>
        <dbReference type="Proteomes" id="UP000186609"/>
    </source>
</evidence>
<keyword evidence="11" id="KW-1185">Reference proteome</keyword>
<dbReference type="GO" id="GO:0005886">
    <property type="term" value="C:plasma membrane"/>
    <property type="evidence" value="ECO:0007669"/>
    <property type="project" value="UniProtKB-SubCell"/>
</dbReference>
<evidence type="ECO:0000256" key="4">
    <source>
        <dbReference type="ARBA" id="ARBA00022679"/>
    </source>
</evidence>
<comment type="subcellular location">
    <subcellularLocation>
        <location evidence="1">Cell membrane</location>
        <topology evidence="1">Multi-pass membrane protein</topology>
    </subcellularLocation>
</comment>
<dbReference type="PANTHER" id="PTHR33908:SF11">
    <property type="entry name" value="MEMBRANE PROTEIN"/>
    <property type="match status" value="1"/>
</dbReference>
<dbReference type="Pfam" id="PF13231">
    <property type="entry name" value="PMT_2"/>
    <property type="match status" value="1"/>
</dbReference>
<evidence type="ECO:0000259" key="9">
    <source>
        <dbReference type="Pfam" id="PF13231"/>
    </source>
</evidence>
<dbReference type="KEGG" id="rhy:RD110_05815"/>
<evidence type="ECO:0000256" key="2">
    <source>
        <dbReference type="ARBA" id="ARBA00022475"/>
    </source>
</evidence>
<gene>
    <name evidence="10" type="ORF">RD110_05815</name>
</gene>
<evidence type="ECO:0000256" key="6">
    <source>
        <dbReference type="ARBA" id="ARBA00022989"/>
    </source>
</evidence>
<evidence type="ECO:0000256" key="3">
    <source>
        <dbReference type="ARBA" id="ARBA00022676"/>
    </source>
</evidence>
<dbReference type="STRING" id="1842727.RD110_05815"/>
<dbReference type="EMBL" id="CP019236">
    <property type="protein sequence ID" value="APW36766.1"/>
    <property type="molecule type" value="Genomic_DNA"/>
</dbReference>
<accession>A0A1P8JSP0</accession>
<feature type="transmembrane region" description="Helical" evidence="8">
    <location>
        <begin position="277"/>
        <end position="297"/>
    </location>
</feature>